<dbReference type="Proteomes" id="UP001283361">
    <property type="component" value="Unassembled WGS sequence"/>
</dbReference>
<proteinExistence type="predicted"/>
<reference evidence="1" key="1">
    <citation type="journal article" date="2023" name="G3 (Bethesda)">
        <title>A reference genome for the long-term kleptoplast-retaining sea slug Elysia crispata morphotype clarki.</title>
        <authorList>
            <person name="Eastman K.E."/>
            <person name="Pendleton A.L."/>
            <person name="Shaikh M.A."/>
            <person name="Suttiyut T."/>
            <person name="Ogas R."/>
            <person name="Tomko P."/>
            <person name="Gavelis G."/>
            <person name="Widhalm J.R."/>
            <person name="Wisecaver J.H."/>
        </authorList>
    </citation>
    <scope>NUCLEOTIDE SEQUENCE</scope>
    <source>
        <strain evidence="1">ECLA1</strain>
    </source>
</reference>
<comment type="caution">
    <text evidence="1">The sequence shown here is derived from an EMBL/GenBank/DDBJ whole genome shotgun (WGS) entry which is preliminary data.</text>
</comment>
<keyword evidence="2" id="KW-1185">Reference proteome</keyword>
<protein>
    <submittedName>
        <fullName evidence="1">Uncharacterized protein</fullName>
    </submittedName>
</protein>
<evidence type="ECO:0000313" key="2">
    <source>
        <dbReference type="Proteomes" id="UP001283361"/>
    </source>
</evidence>
<name>A0AAE1E1V1_9GAST</name>
<gene>
    <name evidence="1" type="ORF">RRG08_047144</name>
</gene>
<accession>A0AAE1E1V1</accession>
<sequence length="69" mass="8003">MQISSFVAEYALTHLQHRLVTRALSSDTNNLEESVFQYLQMTWLVLNKYNLSKIQCLLILNRIATKASM</sequence>
<organism evidence="1 2">
    <name type="scientific">Elysia crispata</name>
    <name type="common">lettuce slug</name>
    <dbReference type="NCBI Taxonomy" id="231223"/>
    <lineage>
        <taxon>Eukaryota</taxon>
        <taxon>Metazoa</taxon>
        <taxon>Spiralia</taxon>
        <taxon>Lophotrochozoa</taxon>
        <taxon>Mollusca</taxon>
        <taxon>Gastropoda</taxon>
        <taxon>Heterobranchia</taxon>
        <taxon>Euthyneura</taxon>
        <taxon>Panpulmonata</taxon>
        <taxon>Sacoglossa</taxon>
        <taxon>Placobranchoidea</taxon>
        <taxon>Plakobranchidae</taxon>
        <taxon>Elysia</taxon>
    </lineage>
</organism>
<dbReference type="AlphaFoldDB" id="A0AAE1E1V1"/>
<evidence type="ECO:0000313" key="1">
    <source>
        <dbReference type="EMBL" id="KAK3791236.1"/>
    </source>
</evidence>
<dbReference type="EMBL" id="JAWDGP010001480">
    <property type="protein sequence ID" value="KAK3791236.1"/>
    <property type="molecule type" value="Genomic_DNA"/>
</dbReference>